<dbReference type="Proteomes" id="UP000011087">
    <property type="component" value="Unassembled WGS sequence"/>
</dbReference>
<evidence type="ECO:0000256" key="7">
    <source>
        <dbReference type="SAM" id="MobiDB-lite"/>
    </source>
</evidence>
<feature type="region of interest" description="Disordered" evidence="7">
    <location>
        <begin position="95"/>
        <end position="134"/>
    </location>
</feature>
<dbReference type="KEGG" id="gtt:GUITHDRAFT_151919"/>
<reference evidence="9 11" key="1">
    <citation type="journal article" date="2012" name="Nature">
        <title>Algal genomes reveal evolutionary mosaicism and the fate of nucleomorphs.</title>
        <authorList>
            <consortium name="DOE Joint Genome Institute"/>
            <person name="Curtis B.A."/>
            <person name="Tanifuji G."/>
            <person name="Burki F."/>
            <person name="Gruber A."/>
            <person name="Irimia M."/>
            <person name="Maruyama S."/>
            <person name="Arias M.C."/>
            <person name="Ball S.G."/>
            <person name="Gile G.H."/>
            <person name="Hirakawa Y."/>
            <person name="Hopkins J.F."/>
            <person name="Kuo A."/>
            <person name="Rensing S.A."/>
            <person name="Schmutz J."/>
            <person name="Symeonidi A."/>
            <person name="Elias M."/>
            <person name="Eveleigh R.J."/>
            <person name="Herman E.K."/>
            <person name="Klute M.J."/>
            <person name="Nakayama T."/>
            <person name="Obornik M."/>
            <person name="Reyes-Prieto A."/>
            <person name="Armbrust E.V."/>
            <person name="Aves S.J."/>
            <person name="Beiko R.G."/>
            <person name="Coutinho P."/>
            <person name="Dacks J.B."/>
            <person name="Durnford D.G."/>
            <person name="Fast N.M."/>
            <person name="Green B.R."/>
            <person name="Grisdale C.J."/>
            <person name="Hempel F."/>
            <person name="Henrissat B."/>
            <person name="Hoppner M.P."/>
            <person name="Ishida K."/>
            <person name="Kim E."/>
            <person name="Koreny L."/>
            <person name="Kroth P.G."/>
            <person name="Liu Y."/>
            <person name="Malik S.B."/>
            <person name="Maier U.G."/>
            <person name="McRose D."/>
            <person name="Mock T."/>
            <person name="Neilson J.A."/>
            <person name="Onodera N.T."/>
            <person name="Poole A.M."/>
            <person name="Pritham E.J."/>
            <person name="Richards T.A."/>
            <person name="Rocap G."/>
            <person name="Roy S.W."/>
            <person name="Sarai C."/>
            <person name="Schaack S."/>
            <person name="Shirato S."/>
            <person name="Slamovits C.H."/>
            <person name="Spencer D.F."/>
            <person name="Suzuki S."/>
            <person name="Worden A.Z."/>
            <person name="Zauner S."/>
            <person name="Barry K."/>
            <person name="Bell C."/>
            <person name="Bharti A.K."/>
            <person name="Crow J.A."/>
            <person name="Grimwood J."/>
            <person name="Kramer R."/>
            <person name="Lindquist E."/>
            <person name="Lucas S."/>
            <person name="Salamov A."/>
            <person name="McFadden G.I."/>
            <person name="Lane C.E."/>
            <person name="Keeling P.J."/>
            <person name="Gray M.W."/>
            <person name="Grigoriev I.V."/>
            <person name="Archibald J.M."/>
        </authorList>
    </citation>
    <scope>NUCLEOTIDE SEQUENCE</scope>
    <source>
        <strain evidence="9 11">CCMP2712</strain>
    </source>
</reference>
<accession>L1JHU9</accession>
<evidence type="ECO:0000313" key="10">
    <source>
        <dbReference type="EnsemblProtists" id="EKX48071"/>
    </source>
</evidence>
<name>L1JHU9_GUITC</name>
<dbReference type="OrthoDB" id="1747617at2759"/>
<dbReference type="PROSITE" id="PS51519">
    <property type="entry name" value="RWP_RK"/>
    <property type="match status" value="1"/>
</dbReference>
<keyword evidence="4" id="KW-0238">DNA-binding</keyword>
<dbReference type="GeneID" id="17304648"/>
<dbReference type="PANTHER" id="PTHR46373">
    <property type="entry name" value="PROTEIN RKD4"/>
    <property type="match status" value="1"/>
</dbReference>
<dbReference type="PANTHER" id="PTHR46373:SF2">
    <property type="entry name" value="RWP-RK DOMAIN-CONTAINING PROTEIN"/>
    <property type="match status" value="1"/>
</dbReference>
<dbReference type="EnsemblProtists" id="EKX48071">
    <property type="protein sequence ID" value="EKX48071"/>
    <property type="gene ID" value="GUITHDRAFT_151919"/>
</dbReference>
<keyword evidence="3" id="KW-0175">Coiled coil</keyword>
<evidence type="ECO:0000313" key="9">
    <source>
        <dbReference type="EMBL" id="EKX48071.1"/>
    </source>
</evidence>
<comment type="function">
    <text evidence="1">Putative transcription factor.</text>
</comment>
<protein>
    <recommendedName>
        <fullName evidence="8">RWP-RK domain-containing protein</fullName>
    </recommendedName>
</protein>
<evidence type="ECO:0000259" key="8">
    <source>
        <dbReference type="PROSITE" id="PS51519"/>
    </source>
</evidence>
<dbReference type="GO" id="GO:0003700">
    <property type="term" value="F:DNA-binding transcription factor activity"/>
    <property type="evidence" value="ECO:0007669"/>
    <property type="project" value="InterPro"/>
</dbReference>
<proteinExistence type="predicted"/>
<organism evidence="9">
    <name type="scientific">Guillardia theta (strain CCMP2712)</name>
    <name type="common">Cryptophyte</name>
    <dbReference type="NCBI Taxonomy" id="905079"/>
    <lineage>
        <taxon>Eukaryota</taxon>
        <taxon>Cryptophyceae</taxon>
        <taxon>Pyrenomonadales</taxon>
        <taxon>Geminigeraceae</taxon>
        <taxon>Guillardia</taxon>
    </lineage>
</organism>
<evidence type="ECO:0000313" key="11">
    <source>
        <dbReference type="Proteomes" id="UP000011087"/>
    </source>
</evidence>
<dbReference type="HOGENOM" id="CLU_092984_4_1_1"/>
<dbReference type="InterPro" id="IPR044607">
    <property type="entry name" value="RKD-like"/>
</dbReference>
<feature type="compositionally biased region" description="Acidic residues" evidence="7">
    <location>
        <begin position="112"/>
        <end position="122"/>
    </location>
</feature>
<evidence type="ECO:0000256" key="2">
    <source>
        <dbReference type="ARBA" id="ARBA00023015"/>
    </source>
</evidence>
<dbReference type="GO" id="GO:0003677">
    <property type="term" value="F:DNA binding"/>
    <property type="evidence" value="ECO:0007669"/>
    <property type="project" value="UniProtKB-KW"/>
</dbReference>
<feature type="domain" description="RWP-RK" evidence="8">
    <location>
        <begin position="8"/>
        <end position="96"/>
    </location>
</feature>
<dbReference type="PaxDb" id="55529-EKX48071"/>
<dbReference type="InterPro" id="IPR003035">
    <property type="entry name" value="RWP-RK_dom"/>
</dbReference>
<keyword evidence="6" id="KW-0539">Nucleus</keyword>
<evidence type="ECO:0000256" key="4">
    <source>
        <dbReference type="ARBA" id="ARBA00023125"/>
    </source>
</evidence>
<evidence type="ECO:0000256" key="3">
    <source>
        <dbReference type="ARBA" id="ARBA00023054"/>
    </source>
</evidence>
<dbReference type="Pfam" id="PF02042">
    <property type="entry name" value="RWP-RK"/>
    <property type="match status" value="1"/>
</dbReference>
<reference evidence="11" key="2">
    <citation type="submission" date="2012-11" db="EMBL/GenBank/DDBJ databases">
        <authorList>
            <person name="Kuo A."/>
            <person name="Curtis B.A."/>
            <person name="Tanifuji G."/>
            <person name="Burki F."/>
            <person name="Gruber A."/>
            <person name="Irimia M."/>
            <person name="Maruyama S."/>
            <person name="Arias M.C."/>
            <person name="Ball S.G."/>
            <person name="Gile G.H."/>
            <person name="Hirakawa Y."/>
            <person name="Hopkins J.F."/>
            <person name="Rensing S.A."/>
            <person name="Schmutz J."/>
            <person name="Symeonidi A."/>
            <person name="Elias M."/>
            <person name="Eveleigh R.J."/>
            <person name="Herman E.K."/>
            <person name="Klute M.J."/>
            <person name="Nakayama T."/>
            <person name="Obornik M."/>
            <person name="Reyes-Prieto A."/>
            <person name="Armbrust E.V."/>
            <person name="Aves S.J."/>
            <person name="Beiko R.G."/>
            <person name="Coutinho P."/>
            <person name="Dacks J.B."/>
            <person name="Durnford D.G."/>
            <person name="Fast N.M."/>
            <person name="Green B.R."/>
            <person name="Grisdale C."/>
            <person name="Hempe F."/>
            <person name="Henrissat B."/>
            <person name="Hoppner M.P."/>
            <person name="Ishida K.-I."/>
            <person name="Kim E."/>
            <person name="Koreny L."/>
            <person name="Kroth P.G."/>
            <person name="Liu Y."/>
            <person name="Malik S.-B."/>
            <person name="Maier U.G."/>
            <person name="McRose D."/>
            <person name="Mock T."/>
            <person name="Neilson J.A."/>
            <person name="Onodera N.T."/>
            <person name="Poole A.M."/>
            <person name="Pritham E.J."/>
            <person name="Richards T.A."/>
            <person name="Rocap G."/>
            <person name="Roy S.W."/>
            <person name="Sarai C."/>
            <person name="Schaack S."/>
            <person name="Shirato S."/>
            <person name="Slamovits C.H."/>
            <person name="Spencer D.F."/>
            <person name="Suzuki S."/>
            <person name="Worden A.Z."/>
            <person name="Zauner S."/>
            <person name="Barry K."/>
            <person name="Bell C."/>
            <person name="Bharti A.K."/>
            <person name="Crow J.A."/>
            <person name="Grimwood J."/>
            <person name="Kramer R."/>
            <person name="Lindquist E."/>
            <person name="Lucas S."/>
            <person name="Salamov A."/>
            <person name="McFadden G.I."/>
            <person name="Lane C.E."/>
            <person name="Keeling P.J."/>
            <person name="Gray M.W."/>
            <person name="Grigoriev I.V."/>
            <person name="Archibald J.M."/>
        </authorList>
    </citation>
    <scope>NUCLEOTIDE SEQUENCE</scope>
    <source>
        <strain evidence="11">CCMP2712</strain>
    </source>
</reference>
<dbReference type="EMBL" id="JH992987">
    <property type="protein sequence ID" value="EKX48071.1"/>
    <property type="molecule type" value="Genomic_DNA"/>
</dbReference>
<evidence type="ECO:0000256" key="5">
    <source>
        <dbReference type="ARBA" id="ARBA00023163"/>
    </source>
</evidence>
<keyword evidence="5" id="KW-0804">Transcription</keyword>
<evidence type="ECO:0000256" key="1">
    <source>
        <dbReference type="ARBA" id="ARBA00004049"/>
    </source>
</evidence>
<evidence type="ECO:0000256" key="6">
    <source>
        <dbReference type="ARBA" id="ARBA00023242"/>
    </source>
</evidence>
<keyword evidence="2" id="KW-0805">Transcription regulation</keyword>
<dbReference type="RefSeq" id="XP_005835051.1">
    <property type="nucleotide sequence ID" value="XM_005834994.1"/>
</dbReference>
<dbReference type="AlphaFoldDB" id="L1JHU9"/>
<gene>
    <name evidence="9" type="ORF">GUITHDRAFT_151919</name>
</gene>
<keyword evidence="11" id="KW-1185">Reference proteome</keyword>
<reference evidence="10" key="3">
    <citation type="submission" date="2016-03" db="UniProtKB">
        <authorList>
            <consortium name="EnsemblProtists"/>
        </authorList>
    </citation>
    <scope>IDENTIFICATION</scope>
</reference>
<sequence>MLAPRLAHVFPRKKRGESRRFQDHVSISLEDIMQLSHLRQADAARTMGISLTAFKSACRQLGLTRWPYSRQAEGQSNQETHQRLVPWSNFEGSVTSVHRDQRSAEQQLSSSDDNDESAEASDQDSTSLELQSTTSPTAEYHEFLTLFDEALLHVQGFSHNGFQRVHNIGHCHNALRTYTTTNSRHLSQKETQSS</sequence>